<dbReference type="SUPFAM" id="SSF51735">
    <property type="entry name" value="NAD(P)-binding Rossmann-fold domains"/>
    <property type="match status" value="1"/>
</dbReference>
<gene>
    <name evidence="1" type="ORF">NCTC12993_04615</name>
</gene>
<name>A0A485BGQ2_KLUCR</name>
<keyword evidence="2" id="KW-1185">Reference proteome</keyword>
<dbReference type="EMBL" id="CAADJD010000021">
    <property type="protein sequence ID" value="VFS71313.1"/>
    <property type="molecule type" value="Genomic_DNA"/>
</dbReference>
<accession>A0A485BGQ2</accession>
<protein>
    <submittedName>
        <fullName evidence="1">Short chain dehydrogenase</fullName>
    </submittedName>
</protein>
<dbReference type="InterPro" id="IPR036291">
    <property type="entry name" value="NAD(P)-bd_dom_sf"/>
</dbReference>
<organism evidence="1 2">
    <name type="scientific">Kluyvera cryocrescens</name>
    <name type="common">Kluyvera citrophila</name>
    <dbReference type="NCBI Taxonomy" id="580"/>
    <lineage>
        <taxon>Bacteria</taxon>
        <taxon>Pseudomonadati</taxon>
        <taxon>Pseudomonadota</taxon>
        <taxon>Gammaproteobacteria</taxon>
        <taxon>Enterobacterales</taxon>
        <taxon>Enterobacteriaceae</taxon>
        <taxon>Kluyvera</taxon>
    </lineage>
</organism>
<proteinExistence type="predicted"/>
<evidence type="ECO:0000313" key="2">
    <source>
        <dbReference type="Proteomes" id="UP000401081"/>
    </source>
</evidence>
<reference evidence="1 2" key="1">
    <citation type="submission" date="2019-03" db="EMBL/GenBank/DDBJ databases">
        <authorList>
            <consortium name="Pathogen Informatics"/>
        </authorList>
    </citation>
    <scope>NUCLEOTIDE SEQUENCE [LARGE SCALE GENOMIC DNA]</scope>
    <source>
        <strain evidence="1 2">NCTC12993</strain>
    </source>
</reference>
<dbReference type="Gene3D" id="3.40.50.720">
    <property type="entry name" value="NAD(P)-binding Rossmann-like Domain"/>
    <property type="match status" value="1"/>
</dbReference>
<dbReference type="AlphaFoldDB" id="A0A485BGQ2"/>
<sequence>MQSKTLLLIGASRGLGHAMAETFVQRGWKVIGAVRDSAQHTPLHALAGRISAAGPH</sequence>
<evidence type="ECO:0000313" key="1">
    <source>
        <dbReference type="EMBL" id="VFS71313.1"/>
    </source>
</evidence>
<dbReference type="Proteomes" id="UP000401081">
    <property type="component" value="Unassembled WGS sequence"/>
</dbReference>